<comment type="catalytic activity">
    <reaction evidence="28">
        <text>taurocholate(out) + 2 Na(+)(out) = taurocholate(in) + 2 Na(+)(in)</text>
        <dbReference type="Rhea" id="RHEA:71875"/>
        <dbReference type="ChEBI" id="CHEBI:29101"/>
        <dbReference type="ChEBI" id="CHEBI:36257"/>
    </reaction>
</comment>
<keyword evidence="11" id="KW-0445">Lipid transport</keyword>
<evidence type="ECO:0000256" key="18">
    <source>
        <dbReference type="ARBA" id="ARBA00032438"/>
    </source>
</evidence>
<feature type="transmembrane region" description="Helical" evidence="31">
    <location>
        <begin position="311"/>
        <end position="334"/>
    </location>
</feature>
<dbReference type="Gene3D" id="1.20.1530.20">
    <property type="match status" value="1"/>
</dbReference>
<evidence type="ECO:0000256" key="21">
    <source>
        <dbReference type="ARBA" id="ARBA00034215"/>
    </source>
</evidence>
<evidence type="ECO:0000256" key="17">
    <source>
        <dbReference type="ARBA" id="ARBA00031381"/>
    </source>
</evidence>
<keyword evidence="5" id="KW-0813">Transport</keyword>
<keyword evidence="12" id="KW-0406">Ion transport</keyword>
<evidence type="ECO:0000256" key="3">
    <source>
        <dbReference type="ARBA" id="ARBA00011407"/>
    </source>
</evidence>
<evidence type="ECO:0000256" key="6">
    <source>
        <dbReference type="ARBA" id="ARBA00022553"/>
    </source>
</evidence>
<comment type="catalytic activity">
    <reaction evidence="24">
        <text>tauroallocholate(out) + 2 Na(+)(out) = tauroallocholate(in) + 2 Na(+)(in)</text>
        <dbReference type="Rhea" id="RHEA:51840"/>
        <dbReference type="ChEBI" id="CHEBI:29101"/>
        <dbReference type="ChEBI" id="CHEBI:191406"/>
    </reaction>
</comment>
<dbReference type="EMBL" id="FN653074">
    <property type="protein sequence ID" value="CBY11055.1"/>
    <property type="molecule type" value="Genomic_DNA"/>
</dbReference>
<dbReference type="InParanoid" id="E4XM48"/>
<dbReference type="Proteomes" id="UP000011014">
    <property type="component" value="Unassembled WGS sequence"/>
</dbReference>
<comment type="similarity">
    <text evidence="2">Belongs to the bile acid:sodium symporter (BASS) (TC 2.A.28) family.</text>
</comment>
<evidence type="ECO:0000256" key="12">
    <source>
        <dbReference type="ARBA" id="ARBA00023065"/>
    </source>
</evidence>
<comment type="catalytic activity">
    <reaction evidence="21">
        <text>glycocholate(out) + 2 Na(+)(out) = glycocholate(in) + 2 Na(+)(in)</text>
        <dbReference type="Rhea" id="RHEA:71935"/>
        <dbReference type="ChEBI" id="CHEBI:29101"/>
        <dbReference type="ChEBI" id="CHEBI:29746"/>
    </reaction>
</comment>
<accession>E4XM48</accession>
<evidence type="ECO:0000256" key="25">
    <source>
        <dbReference type="ARBA" id="ARBA00047596"/>
    </source>
</evidence>
<comment type="catalytic activity">
    <reaction evidence="22">
        <text>cholate(out) + 2 Na(+)(out) = cholate(in) + 2 Na(+)(in)</text>
        <dbReference type="Rhea" id="RHEA:71911"/>
        <dbReference type="ChEBI" id="CHEBI:29101"/>
        <dbReference type="ChEBI" id="CHEBI:29747"/>
    </reaction>
</comment>
<comment type="catalytic activity">
    <reaction evidence="30">
        <text>tauronorcholate(out) + 2 Na(+)(out) = tauronorcholate(in) + 2 Na(+)(in)</text>
        <dbReference type="Rhea" id="RHEA:71915"/>
        <dbReference type="ChEBI" id="CHEBI:29101"/>
        <dbReference type="ChEBI" id="CHEBI:191405"/>
    </reaction>
</comment>
<evidence type="ECO:0000256" key="11">
    <source>
        <dbReference type="ARBA" id="ARBA00023055"/>
    </source>
</evidence>
<comment type="subunit">
    <text evidence="3">Monomer and homodimer.</text>
</comment>
<evidence type="ECO:0000256" key="2">
    <source>
        <dbReference type="ARBA" id="ARBA00006528"/>
    </source>
</evidence>
<feature type="transmembrane region" description="Helical" evidence="31">
    <location>
        <begin position="235"/>
        <end position="258"/>
    </location>
</feature>
<evidence type="ECO:0000256" key="1">
    <source>
        <dbReference type="ARBA" id="ARBA00004141"/>
    </source>
</evidence>
<dbReference type="Pfam" id="PF01758">
    <property type="entry name" value="SBF"/>
    <property type="match status" value="1"/>
</dbReference>
<evidence type="ECO:0000256" key="20">
    <source>
        <dbReference type="ARBA" id="ARBA00033223"/>
    </source>
</evidence>
<evidence type="ECO:0000256" key="30">
    <source>
        <dbReference type="ARBA" id="ARBA00049276"/>
    </source>
</evidence>
<evidence type="ECO:0000256" key="9">
    <source>
        <dbReference type="ARBA" id="ARBA00022989"/>
    </source>
</evidence>
<evidence type="ECO:0000256" key="19">
    <source>
        <dbReference type="ARBA" id="ARBA00033014"/>
    </source>
</evidence>
<evidence type="ECO:0000256" key="26">
    <source>
        <dbReference type="ARBA" id="ARBA00047743"/>
    </source>
</evidence>
<dbReference type="GO" id="GO:0006814">
    <property type="term" value="P:sodium ion transport"/>
    <property type="evidence" value="ECO:0007669"/>
    <property type="project" value="UniProtKB-KW"/>
</dbReference>
<evidence type="ECO:0000256" key="15">
    <source>
        <dbReference type="ARBA" id="ARBA00023201"/>
    </source>
</evidence>
<feature type="transmembrane region" description="Helical" evidence="31">
    <location>
        <begin position="102"/>
        <end position="122"/>
    </location>
</feature>
<dbReference type="OrthoDB" id="203097at2759"/>
<dbReference type="EMBL" id="FN654369">
    <property type="protein sequence ID" value="CBY32755.1"/>
    <property type="molecule type" value="Genomic_DNA"/>
</dbReference>
<name>E4XM48_OIKDI</name>
<evidence type="ECO:0000256" key="31">
    <source>
        <dbReference type="SAM" id="Phobius"/>
    </source>
</evidence>
<dbReference type="GO" id="GO:0016020">
    <property type="term" value="C:membrane"/>
    <property type="evidence" value="ECO:0007669"/>
    <property type="project" value="UniProtKB-SubCell"/>
</dbReference>
<evidence type="ECO:0000256" key="7">
    <source>
        <dbReference type="ARBA" id="ARBA00022692"/>
    </source>
</evidence>
<feature type="transmembrane region" description="Helical" evidence="31">
    <location>
        <begin position="169"/>
        <end position="189"/>
    </location>
</feature>
<organism evidence="32">
    <name type="scientific">Oikopleura dioica</name>
    <name type="common">Tunicate</name>
    <dbReference type="NCBI Taxonomy" id="34765"/>
    <lineage>
        <taxon>Eukaryota</taxon>
        <taxon>Metazoa</taxon>
        <taxon>Chordata</taxon>
        <taxon>Tunicata</taxon>
        <taxon>Appendicularia</taxon>
        <taxon>Copelata</taxon>
        <taxon>Oikopleuridae</taxon>
        <taxon>Oikopleura</taxon>
    </lineage>
</organism>
<comment type="subcellular location">
    <subcellularLocation>
        <location evidence="1">Membrane</location>
        <topology evidence="1">Multi-pass membrane protein</topology>
    </subcellularLocation>
</comment>
<evidence type="ECO:0000256" key="29">
    <source>
        <dbReference type="ARBA" id="ARBA00048338"/>
    </source>
</evidence>
<keyword evidence="6" id="KW-0597">Phosphoprotein</keyword>
<sequence length="359" mass="39220">MPIYVSAPNKTEFMVNLVELMVEYNGTLPGSNIPNAVVGDGAFWTLAVGMLAMGLATDPAQVLKYLKKPVGPLIGMLCQFVIMPCLAMIFLSAASIGTYEALVIMLYGCAPGGGISNIIIYYMGGDLDLSIAMTMLSCVLALGLTPAWLQVVPLMVDSKEEITIPFEEIGTTLAAVIVPALIGSFINWLGQRYNFRKIVKIANIFLAGAASLTVIAIVIIGIYKYYLTAIITVSQLVYATFLPFFGFGIASLLSFSVIKLLGKCGKDFKFDTLQHMTIGVETAVQNGRMVNAITLVLYSAKEKLYENSSTFFFPIIAISFQIVFGFVLIAFLRIPFFRNKIARKEEKDFGMKNIAFTEN</sequence>
<comment type="catalytic activity">
    <reaction evidence="27">
        <text>tauro-beta-muricholate(out) + 2 Na(+)(out) = tauro-beta-muricholate(in) + 2 Na(+)(in)</text>
        <dbReference type="Rhea" id="RHEA:72179"/>
        <dbReference type="ChEBI" id="CHEBI:29101"/>
        <dbReference type="ChEBI" id="CHEBI:133064"/>
    </reaction>
</comment>
<reference evidence="32" key="1">
    <citation type="journal article" date="2010" name="Science">
        <title>Plasticity of animal genome architecture unmasked by rapid evolution of a pelagic tunicate.</title>
        <authorList>
            <person name="Denoeud F."/>
            <person name="Henriet S."/>
            <person name="Mungpakdee S."/>
            <person name="Aury J.M."/>
            <person name="Da Silva C."/>
            <person name="Brinkmann H."/>
            <person name="Mikhaleva J."/>
            <person name="Olsen L.C."/>
            <person name="Jubin C."/>
            <person name="Canestro C."/>
            <person name="Bouquet J.M."/>
            <person name="Danks G."/>
            <person name="Poulain J."/>
            <person name="Campsteijn C."/>
            <person name="Adamski M."/>
            <person name="Cross I."/>
            <person name="Yadetie F."/>
            <person name="Muffato M."/>
            <person name="Louis A."/>
            <person name="Butcher S."/>
            <person name="Tsagkogeorga G."/>
            <person name="Konrad A."/>
            <person name="Singh S."/>
            <person name="Jensen M.F."/>
            <person name="Cong E.H."/>
            <person name="Eikeseth-Otteraa H."/>
            <person name="Noel B."/>
            <person name="Anthouard V."/>
            <person name="Porcel B.M."/>
            <person name="Kachouri-Lafond R."/>
            <person name="Nishino A."/>
            <person name="Ugolini M."/>
            <person name="Chourrout P."/>
            <person name="Nishida H."/>
            <person name="Aasland R."/>
            <person name="Huzurbazar S."/>
            <person name="Westhof E."/>
            <person name="Delsuc F."/>
            <person name="Lehrach H."/>
            <person name="Reinhardt R."/>
            <person name="Weissenbach J."/>
            <person name="Roy S.W."/>
            <person name="Artiguenave F."/>
            <person name="Postlethwait J.H."/>
            <person name="Manak J.R."/>
            <person name="Thompson E.M."/>
            <person name="Jaillon O."/>
            <person name="Du Pasquier L."/>
            <person name="Boudinot P."/>
            <person name="Liberles D.A."/>
            <person name="Volff J.N."/>
            <person name="Philippe H."/>
            <person name="Lenhard B."/>
            <person name="Roest Crollius H."/>
            <person name="Wincker P."/>
            <person name="Chourrout D."/>
        </authorList>
    </citation>
    <scope>NUCLEOTIDE SEQUENCE [LARGE SCALE GENOMIC DNA]</scope>
</reference>
<evidence type="ECO:0000256" key="4">
    <source>
        <dbReference type="ARBA" id="ARBA00013351"/>
    </source>
</evidence>
<evidence type="ECO:0000256" key="27">
    <source>
        <dbReference type="ARBA" id="ARBA00048013"/>
    </source>
</evidence>
<dbReference type="PANTHER" id="PTHR10361:SF19">
    <property type="entry name" value="ILEAL SODIUM_BILE ACID COTRANSPORTER"/>
    <property type="match status" value="1"/>
</dbReference>
<evidence type="ECO:0000256" key="13">
    <source>
        <dbReference type="ARBA" id="ARBA00023136"/>
    </source>
</evidence>
<keyword evidence="10" id="KW-0915">Sodium</keyword>
<keyword evidence="34" id="KW-1185">Reference proteome</keyword>
<feature type="transmembrane region" description="Helical" evidence="31">
    <location>
        <begin position="129"/>
        <end position="149"/>
    </location>
</feature>
<evidence type="ECO:0000256" key="22">
    <source>
        <dbReference type="ARBA" id="ARBA00034231"/>
    </source>
</evidence>
<keyword evidence="9 31" id="KW-1133">Transmembrane helix</keyword>
<comment type="catalytic activity">
    <reaction evidence="25">
        <text>tauroursodeoxycholate(out) + 2 Na(+)(out) = tauroursodeoxycholate(in) + 2 Na(+)(in)</text>
        <dbReference type="Rhea" id="RHEA:71927"/>
        <dbReference type="ChEBI" id="CHEBI:29101"/>
        <dbReference type="ChEBI" id="CHEBI:132028"/>
    </reaction>
</comment>
<evidence type="ECO:0000313" key="32">
    <source>
        <dbReference type="EMBL" id="CBY11055.1"/>
    </source>
</evidence>
<feature type="transmembrane region" description="Helical" evidence="31">
    <location>
        <begin position="70"/>
        <end position="96"/>
    </location>
</feature>
<keyword evidence="15" id="KW-0739">Sodium transport</keyword>
<dbReference type="InterPro" id="IPR004710">
    <property type="entry name" value="Bilac:Na_transpt"/>
</dbReference>
<dbReference type="GO" id="GO:0015293">
    <property type="term" value="F:symporter activity"/>
    <property type="evidence" value="ECO:0007669"/>
    <property type="project" value="UniProtKB-KW"/>
</dbReference>
<evidence type="ECO:0000256" key="14">
    <source>
        <dbReference type="ARBA" id="ARBA00023180"/>
    </source>
</evidence>
<comment type="catalytic activity">
    <reaction evidence="29">
        <text>taurochenodeoxycholate(out) + 2 Na(+)(out) = taurochenodeoxycholate(in) + 2 Na(+)(in)</text>
        <dbReference type="Rhea" id="RHEA:71923"/>
        <dbReference type="ChEBI" id="CHEBI:9407"/>
        <dbReference type="ChEBI" id="CHEBI:29101"/>
    </reaction>
</comment>
<evidence type="ECO:0000256" key="24">
    <source>
        <dbReference type="ARBA" id="ARBA00047311"/>
    </source>
</evidence>
<keyword evidence="13 31" id="KW-0472">Membrane</keyword>
<evidence type="ECO:0000313" key="33">
    <source>
        <dbReference type="EMBL" id="CBY32755.1"/>
    </source>
</evidence>
<proteinExistence type="inferred from homology"/>
<evidence type="ECO:0000256" key="8">
    <source>
        <dbReference type="ARBA" id="ARBA00022847"/>
    </source>
</evidence>
<evidence type="ECO:0000256" key="10">
    <source>
        <dbReference type="ARBA" id="ARBA00023053"/>
    </source>
</evidence>
<dbReference type="Proteomes" id="UP000001307">
    <property type="component" value="Unassembled WGS sequence"/>
</dbReference>
<keyword evidence="7 31" id="KW-0812">Transmembrane</keyword>
<evidence type="ECO:0000256" key="5">
    <source>
        <dbReference type="ARBA" id="ARBA00022448"/>
    </source>
</evidence>
<protein>
    <recommendedName>
        <fullName evidence="4">Ileal sodium/bile acid cotransporter</fullName>
    </recommendedName>
    <alternativeName>
        <fullName evidence="18">Apical sodium-dependent bile acid transporter</fullName>
    </alternativeName>
    <alternativeName>
        <fullName evidence="20">Ileal Na(+)/bile acid cotransporter</fullName>
    </alternativeName>
    <alternativeName>
        <fullName evidence="16">Ileal sodium-dependent bile acid transporter</fullName>
    </alternativeName>
    <alternativeName>
        <fullName evidence="19">Na(+)-dependent ileal bile acid transporter</fullName>
    </alternativeName>
    <alternativeName>
        <fullName evidence="17">Solute carrier family 10 member 2</fullName>
    </alternativeName>
</protein>
<dbReference type="InterPro" id="IPR038770">
    <property type="entry name" value="Na+/solute_symporter_sf"/>
</dbReference>
<dbReference type="AlphaFoldDB" id="E4XM48"/>
<comment type="catalytic activity">
    <reaction evidence="26">
        <text>taurodeoxycholate(out) + 2 Na(+)(out) = taurodeoxycholate(in) + 2 Na(+)(in)</text>
        <dbReference type="Rhea" id="RHEA:72087"/>
        <dbReference type="ChEBI" id="CHEBI:29101"/>
        <dbReference type="ChEBI" id="CHEBI:36261"/>
    </reaction>
</comment>
<comment type="function">
    <text evidence="23">Plays a critical role in the sodium-dependent reabsorption of bile acids from the lumen of the small intestine. Transports various bile acids, unconjugated or conjugated, such as cholate and taurocholate. Also responsible for bile acid transport in the renal proximal tubules, a salvage mechanism that helps conserve bile acids. Works collaboratively with the Na(+)-taurocholate cotransporting polypeptide (NTCP), the organic solute transporter (OST), and the bile salt export pump (BSEP), to ensure efficacious biological recycling of bile acids during enterohepatic circulation.</text>
</comment>
<dbReference type="PANTHER" id="PTHR10361">
    <property type="entry name" value="SODIUM-BILE ACID COTRANSPORTER"/>
    <property type="match status" value="1"/>
</dbReference>
<evidence type="ECO:0000256" key="23">
    <source>
        <dbReference type="ARBA" id="ARBA00046038"/>
    </source>
</evidence>
<feature type="transmembrane region" description="Helical" evidence="31">
    <location>
        <begin position="41"/>
        <end position="58"/>
    </location>
</feature>
<keyword evidence="14" id="KW-0325">Glycoprotein</keyword>
<gene>
    <name evidence="32" type="ORF">GSOID_T00014796001</name>
    <name evidence="33" type="ORF">GSOID_T00032102001</name>
</gene>
<dbReference type="InterPro" id="IPR002657">
    <property type="entry name" value="BilAc:Na_symport/Acr3"/>
</dbReference>
<evidence type="ECO:0000313" key="34">
    <source>
        <dbReference type="Proteomes" id="UP000001307"/>
    </source>
</evidence>
<evidence type="ECO:0000256" key="16">
    <source>
        <dbReference type="ARBA" id="ARBA00030792"/>
    </source>
</evidence>
<feature type="transmembrane region" description="Helical" evidence="31">
    <location>
        <begin position="201"/>
        <end position="223"/>
    </location>
</feature>
<dbReference type="GO" id="GO:0006869">
    <property type="term" value="P:lipid transport"/>
    <property type="evidence" value="ECO:0007669"/>
    <property type="project" value="UniProtKB-KW"/>
</dbReference>
<evidence type="ECO:0000256" key="28">
    <source>
        <dbReference type="ARBA" id="ARBA00048327"/>
    </source>
</evidence>
<keyword evidence="8" id="KW-0769">Symport</keyword>